<reference evidence="2 3" key="1">
    <citation type="journal article" date="2021" name="Elife">
        <title>Chloroplast acquisition without the gene transfer in kleptoplastic sea slugs, Plakobranchus ocellatus.</title>
        <authorList>
            <person name="Maeda T."/>
            <person name="Takahashi S."/>
            <person name="Yoshida T."/>
            <person name="Shimamura S."/>
            <person name="Takaki Y."/>
            <person name="Nagai Y."/>
            <person name="Toyoda A."/>
            <person name="Suzuki Y."/>
            <person name="Arimoto A."/>
            <person name="Ishii H."/>
            <person name="Satoh N."/>
            <person name="Nishiyama T."/>
            <person name="Hasebe M."/>
            <person name="Maruyama T."/>
            <person name="Minagawa J."/>
            <person name="Obokata J."/>
            <person name="Shigenobu S."/>
        </authorList>
    </citation>
    <scope>NUCLEOTIDE SEQUENCE [LARGE SCALE GENOMIC DNA]</scope>
</reference>
<dbReference type="Gene3D" id="3.10.10.10">
    <property type="entry name" value="HIV Type 1 Reverse Transcriptase, subunit A, domain 1"/>
    <property type="match status" value="1"/>
</dbReference>
<keyword evidence="3" id="KW-1185">Reference proteome</keyword>
<name>A0AAV3YLN3_9GAST</name>
<dbReference type="EMBL" id="BLXT01001064">
    <property type="protein sequence ID" value="GFN82943.1"/>
    <property type="molecule type" value="Genomic_DNA"/>
</dbReference>
<gene>
    <name evidence="2" type="ORF">PoB_000944900</name>
</gene>
<sequence length="214" mass="23479">MFQGIESDWHFSKIDLSKSYWKIPVHQEDIPGTAFLKMDCPYEFLRMPFGMMHSGATLTRIVKMLVRGMDYLVDVVDNLTVHTPTDLGGLREVSDGAAKAAAASEFYGETNKVRVRGKEDRLPWSSAWSLNNRPSGREGGESSGYSNTQDQEEGSHIFSPQQGDLRLSGPPSGQGTGSGARTRDRRVPADLRADSQATVLPTPPGIVHQAILFA</sequence>
<protein>
    <submittedName>
        <fullName evidence="2">Retrovirus-related pol polyprotein from transposon opus</fullName>
    </submittedName>
</protein>
<proteinExistence type="predicted"/>
<feature type="region of interest" description="Disordered" evidence="1">
    <location>
        <begin position="125"/>
        <end position="202"/>
    </location>
</feature>
<dbReference type="InterPro" id="IPR043502">
    <property type="entry name" value="DNA/RNA_pol_sf"/>
</dbReference>
<evidence type="ECO:0000313" key="3">
    <source>
        <dbReference type="Proteomes" id="UP000735302"/>
    </source>
</evidence>
<dbReference type="InterPro" id="IPR043128">
    <property type="entry name" value="Rev_trsase/Diguanyl_cyclase"/>
</dbReference>
<dbReference type="SUPFAM" id="SSF56672">
    <property type="entry name" value="DNA/RNA polymerases"/>
    <property type="match status" value="1"/>
</dbReference>
<organism evidence="2 3">
    <name type="scientific">Plakobranchus ocellatus</name>
    <dbReference type="NCBI Taxonomy" id="259542"/>
    <lineage>
        <taxon>Eukaryota</taxon>
        <taxon>Metazoa</taxon>
        <taxon>Spiralia</taxon>
        <taxon>Lophotrochozoa</taxon>
        <taxon>Mollusca</taxon>
        <taxon>Gastropoda</taxon>
        <taxon>Heterobranchia</taxon>
        <taxon>Euthyneura</taxon>
        <taxon>Panpulmonata</taxon>
        <taxon>Sacoglossa</taxon>
        <taxon>Placobranchoidea</taxon>
        <taxon>Plakobranchidae</taxon>
        <taxon>Plakobranchus</taxon>
    </lineage>
</organism>
<evidence type="ECO:0000313" key="2">
    <source>
        <dbReference type="EMBL" id="GFN82943.1"/>
    </source>
</evidence>
<evidence type="ECO:0000256" key="1">
    <source>
        <dbReference type="SAM" id="MobiDB-lite"/>
    </source>
</evidence>
<dbReference type="Gene3D" id="3.30.70.270">
    <property type="match status" value="1"/>
</dbReference>
<comment type="caution">
    <text evidence="2">The sequence shown here is derived from an EMBL/GenBank/DDBJ whole genome shotgun (WGS) entry which is preliminary data.</text>
</comment>
<accession>A0AAV3YLN3</accession>
<dbReference type="AlphaFoldDB" id="A0AAV3YLN3"/>
<dbReference type="Proteomes" id="UP000735302">
    <property type="component" value="Unassembled WGS sequence"/>
</dbReference>
<feature type="compositionally biased region" description="Basic and acidic residues" evidence="1">
    <location>
        <begin position="181"/>
        <end position="193"/>
    </location>
</feature>